<reference evidence="1" key="1">
    <citation type="submission" date="2022-03" db="EMBL/GenBank/DDBJ databases">
        <authorList>
            <person name="Sayadi A."/>
        </authorList>
    </citation>
    <scope>NUCLEOTIDE SEQUENCE</scope>
</reference>
<evidence type="ECO:0000313" key="2">
    <source>
        <dbReference type="Proteomes" id="UP001152888"/>
    </source>
</evidence>
<dbReference type="AlphaFoldDB" id="A0A9P0JVP6"/>
<organism evidence="1 2">
    <name type="scientific">Acanthoscelides obtectus</name>
    <name type="common">Bean weevil</name>
    <name type="synonym">Bruchus obtectus</name>
    <dbReference type="NCBI Taxonomy" id="200917"/>
    <lineage>
        <taxon>Eukaryota</taxon>
        <taxon>Metazoa</taxon>
        <taxon>Ecdysozoa</taxon>
        <taxon>Arthropoda</taxon>
        <taxon>Hexapoda</taxon>
        <taxon>Insecta</taxon>
        <taxon>Pterygota</taxon>
        <taxon>Neoptera</taxon>
        <taxon>Endopterygota</taxon>
        <taxon>Coleoptera</taxon>
        <taxon>Polyphaga</taxon>
        <taxon>Cucujiformia</taxon>
        <taxon>Chrysomeloidea</taxon>
        <taxon>Chrysomelidae</taxon>
        <taxon>Bruchinae</taxon>
        <taxon>Bruchini</taxon>
        <taxon>Acanthoscelides</taxon>
    </lineage>
</organism>
<evidence type="ECO:0000313" key="1">
    <source>
        <dbReference type="EMBL" id="CAH1961777.1"/>
    </source>
</evidence>
<gene>
    <name evidence="1" type="ORF">ACAOBT_LOCUS4340</name>
</gene>
<proteinExistence type="predicted"/>
<accession>A0A9P0JVP6</accession>
<dbReference type="Proteomes" id="UP001152888">
    <property type="component" value="Unassembled WGS sequence"/>
</dbReference>
<name>A0A9P0JVP6_ACAOB</name>
<protein>
    <submittedName>
        <fullName evidence="1">Uncharacterized protein</fullName>
    </submittedName>
</protein>
<keyword evidence="2" id="KW-1185">Reference proteome</keyword>
<sequence>MDRIGLQYAVRCYGIDSRNLQDSFFLDVVVILFYNDIRGVLSKLNRTTVHQTEPPTCR</sequence>
<comment type="caution">
    <text evidence="1">The sequence shown here is derived from an EMBL/GenBank/DDBJ whole genome shotgun (WGS) entry which is preliminary data.</text>
</comment>
<dbReference type="EMBL" id="CAKOFQ010006697">
    <property type="protein sequence ID" value="CAH1961777.1"/>
    <property type="molecule type" value="Genomic_DNA"/>
</dbReference>